<feature type="compositionally biased region" description="Polar residues" evidence="11">
    <location>
        <begin position="53"/>
        <end position="64"/>
    </location>
</feature>
<comment type="catalytic activity">
    <reaction evidence="9">
        <text>Release of signal peptides from bacterial membrane prolipoproteins. Hydrolyzes -Xaa-Yaa-Zaa-|-(S,diacylglyceryl)Cys-, in which Xaa is hydrophobic (preferably Leu), and Yaa (Ala or Ser) and Zaa (Gly or Ala) have small, neutral side chains.</text>
        <dbReference type="EC" id="3.4.23.36"/>
    </reaction>
</comment>
<evidence type="ECO:0000256" key="4">
    <source>
        <dbReference type="ARBA" id="ARBA00022692"/>
    </source>
</evidence>
<feature type="transmembrane region" description="Helical" evidence="9">
    <location>
        <begin position="127"/>
        <end position="154"/>
    </location>
</feature>
<feature type="transmembrane region" description="Helical" evidence="9">
    <location>
        <begin position="78"/>
        <end position="100"/>
    </location>
</feature>
<accession>A0A4R4VIT8</accession>
<keyword evidence="5 9" id="KW-0064">Aspartyl protease</keyword>
<gene>
    <name evidence="9" type="primary">lspA</name>
    <name evidence="12" type="ORF">E1181_14810</name>
</gene>
<dbReference type="EMBL" id="SMKS01000022">
    <property type="protein sequence ID" value="TDD05629.1"/>
    <property type="molecule type" value="Genomic_DNA"/>
</dbReference>
<reference evidence="12 13" key="1">
    <citation type="submission" date="2019-03" db="EMBL/GenBank/DDBJ databases">
        <title>Draft genome sequences of novel Actinobacteria.</title>
        <authorList>
            <person name="Sahin N."/>
            <person name="Ay H."/>
            <person name="Saygin H."/>
        </authorList>
    </citation>
    <scope>NUCLEOTIDE SEQUENCE [LARGE SCALE GENOMIC DNA]</scope>
    <source>
        <strain evidence="12 13">16K309</strain>
    </source>
</reference>
<evidence type="ECO:0000256" key="5">
    <source>
        <dbReference type="ARBA" id="ARBA00022750"/>
    </source>
</evidence>
<dbReference type="GO" id="GO:0004190">
    <property type="term" value="F:aspartic-type endopeptidase activity"/>
    <property type="evidence" value="ECO:0007669"/>
    <property type="project" value="UniProtKB-UniRule"/>
</dbReference>
<comment type="pathway">
    <text evidence="9">Protein modification; lipoprotein biosynthesis (signal peptide cleavage).</text>
</comment>
<keyword evidence="8 9" id="KW-0472">Membrane</keyword>
<organism evidence="12 13">
    <name type="scientific">Saccharopolyspora terrae</name>
    <dbReference type="NCBI Taxonomy" id="2530384"/>
    <lineage>
        <taxon>Bacteria</taxon>
        <taxon>Bacillati</taxon>
        <taxon>Actinomycetota</taxon>
        <taxon>Actinomycetes</taxon>
        <taxon>Pseudonocardiales</taxon>
        <taxon>Pseudonocardiaceae</taxon>
        <taxon>Saccharopolyspora</taxon>
    </lineage>
</organism>
<feature type="active site" evidence="9">
    <location>
        <position position="213"/>
    </location>
</feature>
<feature type="transmembrane region" description="Helical" evidence="9">
    <location>
        <begin position="161"/>
        <end position="178"/>
    </location>
</feature>
<dbReference type="HAMAP" id="MF_00161">
    <property type="entry name" value="LspA"/>
    <property type="match status" value="1"/>
</dbReference>
<dbReference type="InterPro" id="IPR001872">
    <property type="entry name" value="Peptidase_A8"/>
</dbReference>
<protein>
    <recommendedName>
        <fullName evidence="9">Lipoprotein signal peptidase</fullName>
        <ecNumber evidence="9">3.4.23.36</ecNumber>
    </recommendedName>
    <alternativeName>
        <fullName evidence="9">Prolipoprotein signal peptidase</fullName>
    </alternativeName>
    <alternativeName>
        <fullName evidence="9">Signal peptidase II</fullName>
        <shortName evidence="9">SPase II</shortName>
    </alternativeName>
</protein>
<keyword evidence="6 9" id="KW-0378">Hydrolase</keyword>
<sequence>MGGFEFRAKFEGEVSASNFARSSTEPGRGGPGAPVFIRVGDNGGVSTEHPPSEQASSTSESAGTNPPADAPKGAPRKLLALLFGVAAVGLALDVVTKIAVVANLEGNPPVKVLGGLFYLDVLRNPGAAFSMATGLTWLLALLAIAVVGVIVWLAPKLRSPGWAVGLGLVLGGACGNLGDRLFRAPGPLQGHVVDFLSFLAPGGQVFPVFNVADSCITCGGILVVLLSLLGRDFDGTIHRKQKADKS</sequence>
<dbReference type="UniPathway" id="UPA00665"/>
<evidence type="ECO:0000256" key="9">
    <source>
        <dbReference type="HAMAP-Rule" id="MF_00161"/>
    </source>
</evidence>
<dbReference type="PANTHER" id="PTHR33695">
    <property type="entry name" value="LIPOPROTEIN SIGNAL PEPTIDASE"/>
    <property type="match status" value="1"/>
</dbReference>
<evidence type="ECO:0000256" key="1">
    <source>
        <dbReference type="ARBA" id="ARBA00006139"/>
    </source>
</evidence>
<comment type="subcellular location">
    <subcellularLocation>
        <location evidence="9">Cell membrane</location>
        <topology evidence="9">Multi-pass membrane protein</topology>
    </subcellularLocation>
</comment>
<name>A0A4R4VIT8_9PSEU</name>
<keyword evidence="3 9" id="KW-0645">Protease</keyword>
<dbReference type="PANTHER" id="PTHR33695:SF1">
    <property type="entry name" value="LIPOPROTEIN SIGNAL PEPTIDASE"/>
    <property type="match status" value="1"/>
</dbReference>
<evidence type="ECO:0000256" key="3">
    <source>
        <dbReference type="ARBA" id="ARBA00022670"/>
    </source>
</evidence>
<evidence type="ECO:0000256" key="10">
    <source>
        <dbReference type="RuleBase" id="RU004181"/>
    </source>
</evidence>
<feature type="region of interest" description="Disordered" evidence="11">
    <location>
        <begin position="18"/>
        <end position="71"/>
    </location>
</feature>
<evidence type="ECO:0000256" key="6">
    <source>
        <dbReference type="ARBA" id="ARBA00022801"/>
    </source>
</evidence>
<dbReference type="GO" id="GO:0005886">
    <property type="term" value="C:plasma membrane"/>
    <property type="evidence" value="ECO:0007669"/>
    <property type="project" value="UniProtKB-SubCell"/>
</dbReference>
<feature type="transmembrane region" description="Helical" evidence="9">
    <location>
        <begin position="205"/>
        <end position="230"/>
    </location>
</feature>
<comment type="similarity">
    <text evidence="1 9 10">Belongs to the peptidase A8 family.</text>
</comment>
<evidence type="ECO:0000256" key="8">
    <source>
        <dbReference type="ARBA" id="ARBA00023136"/>
    </source>
</evidence>
<dbReference type="Pfam" id="PF01252">
    <property type="entry name" value="Peptidase_A8"/>
    <property type="match status" value="1"/>
</dbReference>
<keyword evidence="13" id="KW-1185">Reference proteome</keyword>
<evidence type="ECO:0000256" key="7">
    <source>
        <dbReference type="ARBA" id="ARBA00022989"/>
    </source>
</evidence>
<dbReference type="NCBIfam" id="TIGR00077">
    <property type="entry name" value="lspA"/>
    <property type="match status" value="1"/>
</dbReference>
<dbReference type="OrthoDB" id="4308908at2"/>
<evidence type="ECO:0000313" key="12">
    <source>
        <dbReference type="EMBL" id="TDD05629.1"/>
    </source>
</evidence>
<keyword evidence="2 9" id="KW-1003">Cell membrane</keyword>
<dbReference type="GO" id="GO:0006508">
    <property type="term" value="P:proteolysis"/>
    <property type="evidence" value="ECO:0007669"/>
    <property type="project" value="UniProtKB-KW"/>
</dbReference>
<keyword evidence="4 9" id="KW-0812">Transmembrane</keyword>
<comment type="function">
    <text evidence="9">This protein specifically catalyzes the removal of signal peptides from prolipoproteins.</text>
</comment>
<proteinExistence type="inferred from homology"/>
<comment type="caution">
    <text evidence="12">The sequence shown here is derived from an EMBL/GenBank/DDBJ whole genome shotgun (WGS) entry which is preliminary data.</text>
</comment>
<dbReference type="EC" id="3.4.23.36" evidence="9"/>
<keyword evidence="7 9" id="KW-1133">Transmembrane helix</keyword>
<evidence type="ECO:0000313" key="13">
    <source>
        <dbReference type="Proteomes" id="UP000295674"/>
    </source>
</evidence>
<evidence type="ECO:0000256" key="11">
    <source>
        <dbReference type="SAM" id="MobiDB-lite"/>
    </source>
</evidence>
<feature type="active site" evidence="9">
    <location>
        <position position="194"/>
    </location>
</feature>
<dbReference type="Proteomes" id="UP000295674">
    <property type="component" value="Unassembled WGS sequence"/>
</dbReference>
<dbReference type="PRINTS" id="PR00781">
    <property type="entry name" value="LIPOSIGPTASE"/>
</dbReference>
<dbReference type="AlphaFoldDB" id="A0A4R4VIT8"/>
<evidence type="ECO:0000256" key="2">
    <source>
        <dbReference type="ARBA" id="ARBA00022475"/>
    </source>
</evidence>